<dbReference type="AlphaFoldDB" id="A0A6I0FBT2"/>
<dbReference type="OrthoDB" id="1848927at2"/>
<dbReference type="EMBL" id="WBZC01000012">
    <property type="protein sequence ID" value="KAB3536233.1"/>
    <property type="molecule type" value="Genomic_DNA"/>
</dbReference>
<keyword evidence="1" id="KW-0812">Transmembrane</keyword>
<accession>A0A6I0FBT2</accession>
<feature type="transmembrane region" description="Helical" evidence="1">
    <location>
        <begin position="53"/>
        <end position="71"/>
    </location>
</feature>
<evidence type="ECO:0008006" key="4">
    <source>
        <dbReference type="Google" id="ProtNLM"/>
    </source>
</evidence>
<evidence type="ECO:0000313" key="2">
    <source>
        <dbReference type="EMBL" id="KAB3536233.1"/>
    </source>
</evidence>
<gene>
    <name evidence="2" type="ORF">F8154_03910</name>
</gene>
<dbReference type="Proteomes" id="UP000432715">
    <property type="component" value="Unassembled WGS sequence"/>
</dbReference>
<name>A0A6I0FBT2_9FIRM</name>
<proteinExistence type="predicted"/>
<keyword evidence="1" id="KW-1133">Transmembrane helix</keyword>
<dbReference type="RefSeq" id="WP_151860289.1">
    <property type="nucleotide sequence ID" value="NZ_WBZC01000012.1"/>
</dbReference>
<evidence type="ECO:0000256" key="1">
    <source>
        <dbReference type="SAM" id="Phobius"/>
    </source>
</evidence>
<comment type="caution">
    <text evidence="2">The sequence shown here is derived from an EMBL/GenBank/DDBJ whole genome shotgun (WGS) entry which is preliminary data.</text>
</comment>
<sequence>MAREKPLYIPQGLKLRKEIFNGYGKEELMKTILVTLVAGVIDAFQFFVTRNTVVTIVFMLVAVSGAVLMLTKDNSNISVVDQMGFIIRYQFGQKKYMYVYRMERRRHGG</sequence>
<keyword evidence="3" id="KW-1185">Reference proteome</keyword>
<protein>
    <recommendedName>
        <fullName evidence="4">PrgI family protein</fullName>
    </recommendedName>
</protein>
<organism evidence="2 3">
    <name type="scientific">Alkaliphilus pronyensis</name>
    <dbReference type="NCBI Taxonomy" id="1482732"/>
    <lineage>
        <taxon>Bacteria</taxon>
        <taxon>Bacillati</taxon>
        <taxon>Bacillota</taxon>
        <taxon>Clostridia</taxon>
        <taxon>Peptostreptococcales</taxon>
        <taxon>Natronincolaceae</taxon>
        <taxon>Alkaliphilus</taxon>
    </lineage>
</organism>
<keyword evidence="1" id="KW-0472">Membrane</keyword>
<evidence type="ECO:0000313" key="3">
    <source>
        <dbReference type="Proteomes" id="UP000432715"/>
    </source>
</evidence>
<reference evidence="2 3" key="1">
    <citation type="submission" date="2019-10" db="EMBL/GenBank/DDBJ databases">
        <title>Alkaliphilus serpentinus sp. nov. and Alkaliphilus pronyensis sp. nov., two novel anaerobic alkaliphilic species isolated from the serpentinized-hosted hydrothermal field of the Prony Bay (New Caledonia).</title>
        <authorList>
            <person name="Postec A."/>
        </authorList>
    </citation>
    <scope>NUCLEOTIDE SEQUENCE [LARGE SCALE GENOMIC DNA]</scope>
    <source>
        <strain evidence="2 3">LacV</strain>
    </source>
</reference>